<feature type="signal peptide" evidence="1">
    <location>
        <begin position="1"/>
        <end position="20"/>
    </location>
</feature>
<proteinExistence type="predicted"/>
<evidence type="ECO:0000256" key="1">
    <source>
        <dbReference type="SAM" id="SignalP"/>
    </source>
</evidence>
<sequence>MLITMLALVILATLAAPTSTLLFAPLQRSPSNPLFAGRRELLLAPMLIVPFLSPSPSSALGMAEVLQPLRILNQNMDDVTRLGGELVDPLSADGKKVGSLDSLVKLRSLLSAIAAVSDAAATSDPDAALAKIALLGVGDPVAAPKIKRVFNAYSDNIFFSRDANDDKDRANVYMAGGATPTSKQSLLYLLRNEIIGGVQDVEAEAKFLKRGGENDGGKELVELAKELGAKVASFEAAIASN</sequence>
<gene>
    <name evidence="2" type="ORF">TeGR_g1885</name>
</gene>
<dbReference type="EMBL" id="BRYB01002736">
    <property type="protein sequence ID" value="GMI24712.1"/>
    <property type="molecule type" value="Genomic_DNA"/>
</dbReference>
<protein>
    <submittedName>
        <fullName evidence="2">Uncharacterized protein</fullName>
    </submittedName>
</protein>
<reference evidence="2 3" key="1">
    <citation type="journal article" date="2023" name="Commun. Biol.">
        <title>Genome analysis of Parmales, the sister group of diatoms, reveals the evolutionary specialization of diatoms from phago-mixotrophs to photoautotrophs.</title>
        <authorList>
            <person name="Ban H."/>
            <person name="Sato S."/>
            <person name="Yoshikawa S."/>
            <person name="Yamada K."/>
            <person name="Nakamura Y."/>
            <person name="Ichinomiya M."/>
            <person name="Sato N."/>
            <person name="Blanc-Mathieu R."/>
            <person name="Endo H."/>
            <person name="Kuwata A."/>
            <person name="Ogata H."/>
        </authorList>
    </citation>
    <scope>NUCLEOTIDE SEQUENCE [LARGE SCALE GENOMIC DNA]</scope>
</reference>
<comment type="caution">
    <text evidence="2">The sequence shown here is derived from an EMBL/GenBank/DDBJ whole genome shotgun (WGS) entry which is preliminary data.</text>
</comment>
<evidence type="ECO:0000313" key="3">
    <source>
        <dbReference type="Proteomes" id="UP001165060"/>
    </source>
</evidence>
<dbReference type="Proteomes" id="UP001165060">
    <property type="component" value="Unassembled WGS sequence"/>
</dbReference>
<organism evidence="2 3">
    <name type="scientific">Tetraparma gracilis</name>
    <dbReference type="NCBI Taxonomy" id="2962635"/>
    <lineage>
        <taxon>Eukaryota</taxon>
        <taxon>Sar</taxon>
        <taxon>Stramenopiles</taxon>
        <taxon>Ochrophyta</taxon>
        <taxon>Bolidophyceae</taxon>
        <taxon>Parmales</taxon>
        <taxon>Triparmaceae</taxon>
        <taxon>Tetraparma</taxon>
    </lineage>
</organism>
<evidence type="ECO:0000313" key="2">
    <source>
        <dbReference type="EMBL" id="GMI24712.1"/>
    </source>
</evidence>
<keyword evidence="3" id="KW-1185">Reference proteome</keyword>
<feature type="chain" id="PRO_5047401425" evidence="1">
    <location>
        <begin position="21"/>
        <end position="241"/>
    </location>
</feature>
<name>A0ABQ6ME97_9STRA</name>
<accession>A0ABQ6ME97</accession>
<keyword evidence="1" id="KW-0732">Signal</keyword>